<sequence length="199" mass="21772">MIENETIKSILSRRSIKIYKEDQVPEEALLTILEAAKFAPSGMGLQEWHFTAVQSKDALAALNEAAKHTLLSLPDDDTVSGPLKNQAKHFKNKPDFNFFYGAPTLVIVTSAKDPAVSSPASDCAAALENMFIAAQSLGVSSCWINLLTRMSEFPEIRKLFTKWGIPENERCYGCAALGFNGGPEKQAAPRREGTVILVK</sequence>
<gene>
    <name evidence="3" type="ORF">SAMN03080599_01464</name>
</gene>
<dbReference type="AlphaFoldDB" id="A0A1G5RXR2"/>
<dbReference type="PANTHER" id="PTHR23026:SF125">
    <property type="entry name" value="OXYGEN-INSENSITIVE NAD(P)H NITROREDUCTASE"/>
    <property type="match status" value="1"/>
</dbReference>
<dbReference type="OrthoDB" id="9783470at2"/>
<protein>
    <submittedName>
        <fullName evidence="3">Nitroreductase</fullName>
    </submittedName>
</protein>
<evidence type="ECO:0000313" key="4">
    <source>
        <dbReference type="Proteomes" id="UP000199208"/>
    </source>
</evidence>
<proteinExistence type="predicted"/>
<dbReference type="InterPro" id="IPR029479">
    <property type="entry name" value="Nitroreductase"/>
</dbReference>
<accession>A0A1G5RXR2</accession>
<dbReference type="GO" id="GO:0005829">
    <property type="term" value="C:cytosol"/>
    <property type="evidence" value="ECO:0007669"/>
    <property type="project" value="TreeGrafter"/>
</dbReference>
<dbReference type="InterPro" id="IPR000415">
    <property type="entry name" value="Nitroreductase-like"/>
</dbReference>
<dbReference type="Proteomes" id="UP000199208">
    <property type="component" value="Unassembled WGS sequence"/>
</dbReference>
<organism evidence="3 4">
    <name type="scientific">Acidaminobacter hydrogenoformans DSM 2784</name>
    <dbReference type="NCBI Taxonomy" id="1120920"/>
    <lineage>
        <taxon>Bacteria</taxon>
        <taxon>Bacillati</taxon>
        <taxon>Bacillota</taxon>
        <taxon>Clostridia</taxon>
        <taxon>Peptostreptococcales</taxon>
        <taxon>Acidaminobacteraceae</taxon>
        <taxon>Acidaminobacter</taxon>
    </lineage>
</organism>
<evidence type="ECO:0000256" key="1">
    <source>
        <dbReference type="ARBA" id="ARBA00023027"/>
    </source>
</evidence>
<evidence type="ECO:0000259" key="2">
    <source>
        <dbReference type="Pfam" id="PF00881"/>
    </source>
</evidence>
<dbReference type="SUPFAM" id="SSF55469">
    <property type="entry name" value="FMN-dependent nitroreductase-like"/>
    <property type="match status" value="1"/>
</dbReference>
<evidence type="ECO:0000313" key="3">
    <source>
        <dbReference type="EMBL" id="SCZ78833.1"/>
    </source>
</evidence>
<dbReference type="Gene3D" id="3.40.109.10">
    <property type="entry name" value="NADH Oxidase"/>
    <property type="match status" value="1"/>
</dbReference>
<name>A0A1G5RXR2_9FIRM</name>
<dbReference type="InterPro" id="IPR050627">
    <property type="entry name" value="Nitroreductase/BluB"/>
</dbReference>
<dbReference type="PANTHER" id="PTHR23026">
    <property type="entry name" value="NADPH NITROREDUCTASE"/>
    <property type="match status" value="1"/>
</dbReference>
<dbReference type="GO" id="GO:0046256">
    <property type="term" value="P:2,4,6-trinitrotoluene catabolic process"/>
    <property type="evidence" value="ECO:0007669"/>
    <property type="project" value="TreeGrafter"/>
</dbReference>
<reference evidence="3 4" key="1">
    <citation type="submission" date="2016-10" db="EMBL/GenBank/DDBJ databases">
        <authorList>
            <person name="de Groot N.N."/>
        </authorList>
    </citation>
    <scope>NUCLEOTIDE SEQUENCE [LARGE SCALE GENOMIC DNA]</scope>
    <source>
        <strain evidence="3 4">DSM 2784</strain>
    </source>
</reference>
<dbReference type="EMBL" id="FMWL01000005">
    <property type="protein sequence ID" value="SCZ78833.1"/>
    <property type="molecule type" value="Genomic_DNA"/>
</dbReference>
<keyword evidence="4" id="KW-1185">Reference proteome</keyword>
<feature type="domain" description="Nitroreductase" evidence="2">
    <location>
        <begin position="10"/>
        <end position="178"/>
    </location>
</feature>
<dbReference type="STRING" id="1120920.SAMN03080599_01464"/>
<dbReference type="RefSeq" id="WP_092590229.1">
    <property type="nucleotide sequence ID" value="NZ_FMWL01000005.1"/>
</dbReference>
<dbReference type="GO" id="GO:0046857">
    <property type="term" value="F:oxidoreductase activity, acting on other nitrogenous compounds as donors, with NAD or NADP as acceptor"/>
    <property type="evidence" value="ECO:0007669"/>
    <property type="project" value="TreeGrafter"/>
</dbReference>
<dbReference type="Pfam" id="PF00881">
    <property type="entry name" value="Nitroreductase"/>
    <property type="match status" value="1"/>
</dbReference>
<keyword evidence="1" id="KW-0520">NAD</keyword>